<dbReference type="CDD" id="cd00657">
    <property type="entry name" value="Ferritin_like"/>
    <property type="match status" value="1"/>
</dbReference>
<gene>
    <name evidence="1" type="ORF">C8D72_1661</name>
</gene>
<dbReference type="Pfam" id="PF05974">
    <property type="entry name" value="DUF892"/>
    <property type="match status" value="1"/>
</dbReference>
<accession>A0A3D9DVP1</accession>
<comment type="caution">
    <text evidence="1">The sequence shown here is derived from an EMBL/GenBank/DDBJ whole genome shotgun (WGS) entry which is preliminary data.</text>
</comment>
<dbReference type="Proteomes" id="UP000256334">
    <property type="component" value="Unassembled WGS sequence"/>
</dbReference>
<dbReference type="Gene3D" id="1.20.1260.10">
    <property type="match status" value="1"/>
</dbReference>
<dbReference type="InterPro" id="IPR009078">
    <property type="entry name" value="Ferritin-like_SF"/>
</dbReference>
<protein>
    <submittedName>
        <fullName evidence="1">Ferritin-like metal-binding protein YciE</fullName>
    </submittedName>
</protein>
<dbReference type="InterPro" id="IPR010287">
    <property type="entry name" value="DUF892_YciF-like"/>
</dbReference>
<reference evidence="1 2" key="1">
    <citation type="submission" date="2018-07" db="EMBL/GenBank/DDBJ databases">
        <title>Genomic Encyclopedia of Type Strains, Phase IV (KMG-IV): sequencing the most valuable type-strain genomes for metagenomic binning, comparative biology and taxonomic classification.</title>
        <authorList>
            <person name="Goeker M."/>
        </authorList>
    </citation>
    <scope>NUCLEOTIDE SEQUENCE [LARGE SCALE GENOMIC DNA]</scope>
    <source>
        <strain evidence="1 2">DSM 14324</strain>
    </source>
</reference>
<name>A0A3D9DVP1_9GAMM</name>
<organism evidence="1 2">
    <name type="scientific">Kushneria indalinina DSM 14324</name>
    <dbReference type="NCBI Taxonomy" id="1122140"/>
    <lineage>
        <taxon>Bacteria</taxon>
        <taxon>Pseudomonadati</taxon>
        <taxon>Pseudomonadota</taxon>
        <taxon>Gammaproteobacteria</taxon>
        <taxon>Oceanospirillales</taxon>
        <taxon>Halomonadaceae</taxon>
        <taxon>Kushneria</taxon>
    </lineage>
</organism>
<evidence type="ECO:0000313" key="1">
    <source>
        <dbReference type="EMBL" id="REC94832.1"/>
    </source>
</evidence>
<keyword evidence="2" id="KW-1185">Reference proteome</keyword>
<dbReference type="RefSeq" id="WP_115853926.1">
    <property type="nucleotide sequence ID" value="NZ_QRDJ01000007.1"/>
</dbReference>
<dbReference type="SUPFAM" id="SSF47240">
    <property type="entry name" value="Ferritin-like"/>
    <property type="match status" value="1"/>
</dbReference>
<evidence type="ECO:0000313" key="2">
    <source>
        <dbReference type="Proteomes" id="UP000256334"/>
    </source>
</evidence>
<dbReference type="AlphaFoldDB" id="A0A3D9DVP1"/>
<sequence length="170" mass="19164">MATDAKAHFMDWLRDAHAMEQQAESMLMAQAKRIEHYPELHARIEQHIEETRGQAVLLEECIERLDGSTSSFKDMGGKMAAMAQGMGGMFTSDEVVKGGSASYAFEHFEIANYRALMGAADYLGEPEIRASLERILKEEEAMAKWLEENLPAITQTFLERSEQDDTTAKR</sequence>
<dbReference type="EMBL" id="QRDJ01000007">
    <property type="protein sequence ID" value="REC94832.1"/>
    <property type="molecule type" value="Genomic_DNA"/>
</dbReference>
<proteinExistence type="predicted"/>
<dbReference type="InterPro" id="IPR012347">
    <property type="entry name" value="Ferritin-like"/>
</dbReference>
<dbReference type="OrthoDB" id="7273732at2"/>